<dbReference type="AlphaFoldDB" id="A0A7Y8KJJ7"/>
<evidence type="ECO:0000259" key="2">
    <source>
        <dbReference type="Pfam" id="PF20469"/>
    </source>
</evidence>
<dbReference type="Proteomes" id="UP000585226">
    <property type="component" value="Unassembled WGS sequence"/>
</dbReference>
<evidence type="ECO:0000313" key="3">
    <source>
        <dbReference type="EMBL" id="NWE90340.1"/>
    </source>
</evidence>
<feature type="domain" description="OLD protein-like TOPRIM" evidence="2">
    <location>
        <begin position="364"/>
        <end position="428"/>
    </location>
</feature>
<dbReference type="SUPFAM" id="SSF52540">
    <property type="entry name" value="P-loop containing nucleoside triphosphate hydrolases"/>
    <property type="match status" value="1"/>
</dbReference>
<dbReference type="PANTHER" id="PTHR43581:SF2">
    <property type="entry name" value="EXCINUCLEASE ATPASE SUBUNIT"/>
    <property type="match status" value="1"/>
</dbReference>
<dbReference type="InterPro" id="IPR027417">
    <property type="entry name" value="P-loop_NTPase"/>
</dbReference>
<organism evidence="3 4">
    <name type="scientific">Pseudomonas reactans</name>
    <dbReference type="NCBI Taxonomy" id="117680"/>
    <lineage>
        <taxon>Bacteria</taxon>
        <taxon>Pseudomonadati</taxon>
        <taxon>Pseudomonadota</taxon>
        <taxon>Gammaproteobacteria</taxon>
        <taxon>Pseudomonadales</taxon>
        <taxon>Pseudomonadaceae</taxon>
        <taxon>Pseudomonas</taxon>
    </lineage>
</organism>
<protein>
    <submittedName>
        <fullName evidence="3">AAA family ATPase</fullName>
    </submittedName>
</protein>
<dbReference type="Pfam" id="PF20469">
    <property type="entry name" value="OLD-like_TOPRIM"/>
    <property type="match status" value="1"/>
</dbReference>
<dbReference type="CDD" id="cd01026">
    <property type="entry name" value="TOPRIM_OLD"/>
    <property type="match status" value="1"/>
</dbReference>
<comment type="caution">
    <text evidence="3">The sequence shown here is derived from an EMBL/GenBank/DDBJ whole genome shotgun (WGS) entry which is preliminary data.</text>
</comment>
<reference evidence="3 4" key="1">
    <citation type="submission" date="2020-04" db="EMBL/GenBank/DDBJ databases">
        <title>Molecular characterization of pseudomonads from Agaricus bisporus reveal novel blotch 2 pathogens in Western Europe.</title>
        <authorList>
            <person name="Taparia T."/>
            <person name="Krijger M."/>
            <person name="Haynes E."/>
            <person name="Elpinstone J.G."/>
            <person name="Noble R."/>
            <person name="Van Der Wolf J."/>
        </authorList>
    </citation>
    <scope>NUCLEOTIDE SEQUENCE [LARGE SCALE GENOMIC DNA]</scope>
    <source>
        <strain evidence="3 4">P8021</strain>
    </source>
</reference>
<proteinExistence type="predicted"/>
<dbReference type="InterPro" id="IPR038729">
    <property type="entry name" value="Rad50/SbcC_AAA"/>
</dbReference>
<accession>A0A7Y8KJJ7</accession>
<dbReference type="RefSeq" id="WP_177112096.1">
    <property type="nucleotide sequence ID" value="NZ_JACASD010000048.1"/>
</dbReference>
<feature type="domain" description="Rad50/SbcC-type AAA" evidence="1">
    <location>
        <begin position="6"/>
        <end position="97"/>
    </location>
</feature>
<dbReference type="Pfam" id="PF13476">
    <property type="entry name" value="AAA_23"/>
    <property type="match status" value="1"/>
</dbReference>
<gene>
    <name evidence="3" type="ORF">HX893_19630</name>
</gene>
<dbReference type="InterPro" id="IPR051396">
    <property type="entry name" value="Bact_Antivir_Def_Nuclease"/>
</dbReference>
<dbReference type="PANTHER" id="PTHR43581">
    <property type="entry name" value="ATP/GTP PHOSPHATASE"/>
    <property type="match status" value="1"/>
</dbReference>
<evidence type="ECO:0000313" key="4">
    <source>
        <dbReference type="Proteomes" id="UP000585226"/>
    </source>
</evidence>
<dbReference type="EMBL" id="JACASD010000048">
    <property type="protein sequence ID" value="NWE90340.1"/>
    <property type="molecule type" value="Genomic_DNA"/>
</dbReference>
<sequence>MKYIRKIKLKNFGRFQTMSIDLDKKLNIFIGENEAGKSTILSAINLALSGSRNRVETMGIERILNAQAVKDFLSSENRAYESLPVLCVELYFNEQNNFELNGKNNSDQVACDGLKMECLPNEDLGSEIKEILAADPENFPFEYYTVRFSTFSGEGYSGYKKYIRHILIDTSVANNEHATREYIGDMYAAYAVGSEKQKHQNEYRKAKEAFRGDILGGLNGRIDDYSFALKNDIKSNLFTDLTLIQGDTSIEHKGKGKQCFIKAEFALKKAGGAKSGIDIALIEEPENHLSHINMKKLIGRINESEDKQLFIATHSSLISARLDLRNCVLLHGGSPLPVPMTKLPPDTAKYFIKAPDNGVLDFILSKKVVLVEGDAEYILLESFIQKVTGKNMEESDVHVISVDGTSFKRYLDISRLLGTRTAVIRDNDKDYQRNCVDLYAGYIDEKIKIFFDTNNARSTFEICIYEDNTAFCDGLFEGGRKTLSVQDYMLKNKTEAAFSILESKADGIVVPQYIRDAIEWISQ</sequence>
<dbReference type="Gene3D" id="3.40.50.300">
    <property type="entry name" value="P-loop containing nucleotide triphosphate hydrolases"/>
    <property type="match status" value="1"/>
</dbReference>
<evidence type="ECO:0000259" key="1">
    <source>
        <dbReference type="Pfam" id="PF13476"/>
    </source>
</evidence>
<dbReference type="InterPro" id="IPR034139">
    <property type="entry name" value="TOPRIM_OLD"/>
</dbReference>
<name>A0A7Y8KJJ7_9PSED</name>